<organism evidence="2 3">
    <name type="scientific">Conger conger</name>
    <name type="common">Conger eel</name>
    <name type="synonym">Muraena conger</name>
    <dbReference type="NCBI Taxonomy" id="82655"/>
    <lineage>
        <taxon>Eukaryota</taxon>
        <taxon>Metazoa</taxon>
        <taxon>Chordata</taxon>
        <taxon>Craniata</taxon>
        <taxon>Vertebrata</taxon>
        <taxon>Euteleostomi</taxon>
        <taxon>Actinopterygii</taxon>
        <taxon>Neopterygii</taxon>
        <taxon>Teleostei</taxon>
        <taxon>Anguilliformes</taxon>
        <taxon>Congridae</taxon>
        <taxon>Conger</taxon>
    </lineage>
</organism>
<keyword evidence="3" id="KW-1185">Reference proteome</keyword>
<evidence type="ECO:0000313" key="3">
    <source>
        <dbReference type="Proteomes" id="UP001152803"/>
    </source>
</evidence>
<dbReference type="Proteomes" id="UP001152803">
    <property type="component" value="Unassembled WGS sequence"/>
</dbReference>
<comment type="caution">
    <text evidence="2">The sequence shown here is derived from an EMBL/GenBank/DDBJ whole genome shotgun (WGS) entry which is preliminary data.</text>
</comment>
<dbReference type="AlphaFoldDB" id="A0A9Q1DD41"/>
<protein>
    <submittedName>
        <fullName evidence="2">Uncharacterized protein</fullName>
    </submittedName>
</protein>
<feature type="compositionally biased region" description="Basic and acidic residues" evidence="1">
    <location>
        <begin position="7"/>
        <end position="16"/>
    </location>
</feature>
<evidence type="ECO:0000256" key="1">
    <source>
        <dbReference type="SAM" id="MobiDB-lite"/>
    </source>
</evidence>
<evidence type="ECO:0000313" key="2">
    <source>
        <dbReference type="EMBL" id="KAJ8267481.1"/>
    </source>
</evidence>
<name>A0A9Q1DD41_CONCO</name>
<sequence length="106" mass="11661">MQPRPIAEGRRMRSRQDSSSVGPHLAFWRGSLWIRRALRCTGGGSSVDVRSLPHNTRRLRGKLVGHQPLSSSPRLCPGHDQPNCVNAIDTVSFVHVLPSGSLPLSF</sequence>
<feature type="region of interest" description="Disordered" evidence="1">
    <location>
        <begin position="1"/>
        <end position="22"/>
    </location>
</feature>
<dbReference type="EMBL" id="JAFJMO010000009">
    <property type="protein sequence ID" value="KAJ8267481.1"/>
    <property type="molecule type" value="Genomic_DNA"/>
</dbReference>
<gene>
    <name evidence="2" type="ORF">COCON_G00126530</name>
</gene>
<accession>A0A9Q1DD41</accession>
<proteinExistence type="predicted"/>
<reference evidence="2" key="1">
    <citation type="journal article" date="2023" name="Science">
        <title>Genome structures resolve the early diversification of teleost fishes.</title>
        <authorList>
            <person name="Parey E."/>
            <person name="Louis A."/>
            <person name="Montfort J."/>
            <person name="Bouchez O."/>
            <person name="Roques C."/>
            <person name="Iampietro C."/>
            <person name="Lluch J."/>
            <person name="Castinel A."/>
            <person name="Donnadieu C."/>
            <person name="Desvignes T."/>
            <person name="Floi Bucao C."/>
            <person name="Jouanno E."/>
            <person name="Wen M."/>
            <person name="Mejri S."/>
            <person name="Dirks R."/>
            <person name="Jansen H."/>
            <person name="Henkel C."/>
            <person name="Chen W.J."/>
            <person name="Zahm M."/>
            <person name="Cabau C."/>
            <person name="Klopp C."/>
            <person name="Thompson A.W."/>
            <person name="Robinson-Rechavi M."/>
            <person name="Braasch I."/>
            <person name="Lecointre G."/>
            <person name="Bobe J."/>
            <person name="Postlethwait J.H."/>
            <person name="Berthelot C."/>
            <person name="Roest Crollius H."/>
            <person name="Guiguen Y."/>
        </authorList>
    </citation>
    <scope>NUCLEOTIDE SEQUENCE</scope>
    <source>
        <strain evidence="2">Concon-B</strain>
    </source>
</reference>